<gene>
    <name evidence="1" type="ORF">JAO75_10885</name>
</gene>
<comment type="caution">
    <text evidence="1">The sequence shown here is derived from an EMBL/GenBank/DDBJ whole genome shotgun (WGS) entry which is preliminary data.</text>
</comment>
<keyword evidence="2" id="KW-1185">Reference proteome</keyword>
<organism evidence="1 2">
    <name type="scientific">Microvirga splendida</name>
    <dbReference type="NCBI Taxonomy" id="2795727"/>
    <lineage>
        <taxon>Bacteria</taxon>
        <taxon>Pseudomonadati</taxon>
        <taxon>Pseudomonadota</taxon>
        <taxon>Alphaproteobacteria</taxon>
        <taxon>Hyphomicrobiales</taxon>
        <taxon>Methylobacteriaceae</taxon>
        <taxon>Microvirga</taxon>
    </lineage>
</organism>
<name>A0ABS0Y0T2_9HYPH</name>
<protein>
    <submittedName>
        <fullName evidence="1">Uncharacterized protein</fullName>
    </submittedName>
</protein>
<evidence type="ECO:0000313" key="2">
    <source>
        <dbReference type="Proteomes" id="UP000620670"/>
    </source>
</evidence>
<dbReference type="RefSeq" id="WP_199049117.1">
    <property type="nucleotide sequence ID" value="NZ_JAELXT010000009.1"/>
</dbReference>
<dbReference type="Proteomes" id="UP000620670">
    <property type="component" value="Unassembled WGS sequence"/>
</dbReference>
<accession>A0ABS0Y0T2</accession>
<reference evidence="2" key="1">
    <citation type="submission" date="2020-12" db="EMBL/GenBank/DDBJ databases">
        <title>Hymenobacter sp.</title>
        <authorList>
            <person name="Kim M.K."/>
        </authorList>
    </citation>
    <scope>NUCLEOTIDE SEQUENCE [LARGE SCALE GENOMIC DNA]</scope>
    <source>
        <strain evidence="2">BT325</strain>
    </source>
</reference>
<sequence length="87" mass="9097">MKAARVCDPDGFHVPGRRILVASLTAYIVALIAPAEACHIAAALQRFAVPTGAGTVRLKHKGNAEQIADETGTKKPLAHSGCEYCLG</sequence>
<dbReference type="EMBL" id="JAELXT010000009">
    <property type="protein sequence ID" value="MBJ6125908.1"/>
    <property type="molecule type" value="Genomic_DNA"/>
</dbReference>
<proteinExistence type="predicted"/>
<evidence type="ECO:0000313" key="1">
    <source>
        <dbReference type="EMBL" id="MBJ6125908.1"/>
    </source>
</evidence>